<evidence type="ECO:0000256" key="1">
    <source>
        <dbReference type="ARBA" id="ARBA00008520"/>
    </source>
</evidence>
<comment type="similarity">
    <text evidence="1">Belongs to the bacterial solute-binding protein 1 family.</text>
</comment>
<dbReference type="Proteomes" id="UP000287533">
    <property type="component" value="Unassembled WGS sequence"/>
</dbReference>
<feature type="chain" id="PRO_5038990817" evidence="4">
    <location>
        <begin position="22"/>
        <end position="446"/>
    </location>
</feature>
<dbReference type="PANTHER" id="PTHR43649:SF14">
    <property type="entry name" value="BLR3389 PROTEIN"/>
    <property type="match status" value="1"/>
</dbReference>
<keyword evidence="6" id="KW-1185">Reference proteome</keyword>
<evidence type="ECO:0000313" key="6">
    <source>
        <dbReference type="Proteomes" id="UP000287533"/>
    </source>
</evidence>
<dbReference type="CDD" id="cd13585">
    <property type="entry name" value="PBP2_TMBP_like"/>
    <property type="match status" value="1"/>
</dbReference>
<evidence type="ECO:0000256" key="3">
    <source>
        <dbReference type="ARBA" id="ARBA00022729"/>
    </source>
</evidence>
<proteinExistence type="inferred from homology"/>
<feature type="signal peptide" evidence="4">
    <location>
        <begin position="1"/>
        <end position="21"/>
    </location>
</feature>
<evidence type="ECO:0000313" key="5">
    <source>
        <dbReference type="EMBL" id="RSX53528.1"/>
    </source>
</evidence>
<comment type="caution">
    <text evidence="5">The sequence shown here is derived from an EMBL/GenBank/DDBJ whole genome shotgun (WGS) entry which is preliminary data.</text>
</comment>
<protein>
    <submittedName>
        <fullName evidence="5">ABC transporter substrate-binding protein</fullName>
    </submittedName>
</protein>
<dbReference type="InterPro" id="IPR006061">
    <property type="entry name" value="SBP_1_CS"/>
</dbReference>
<dbReference type="RefSeq" id="WP_125980149.1">
    <property type="nucleotide sequence ID" value="NZ_QXGL01000002.1"/>
</dbReference>
<dbReference type="PROSITE" id="PS01037">
    <property type="entry name" value="SBP_BACTERIAL_1"/>
    <property type="match status" value="1"/>
</dbReference>
<evidence type="ECO:0000256" key="2">
    <source>
        <dbReference type="ARBA" id="ARBA00022448"/>
    </source>
</evidence>
<dbReference type="InterPro" id="IPR006059">
    <property type="entry name" value="SBP"/>
</dbReference>
<dbReference type="OrthoDB" id="9795467at2"/>
<gene>
    <name evidence="5" type="ORF">D2E25_0851</name>
</gene>
<dbReference type="SUPFAM" id="SSF53850">
    <property type="entry name" value="Periplasmic binding protein-like II"/>
    <property type="match status" value="1"/>
</dbReference>
<name>A0A430FLE4_9BIFI</name>
<evidence type="ECO:0000256" key="4">
    <source>
        <dbReference type="SAM" id="SignalP"/>
    </source>
</evidence>
<dbReference type="PANTHER" id="PTHR43649">
    <property type="entry name" value="ARABINOSE-BINDING PROTEIN-RELATED"/>
    <property type="match status" value="1"/>
</dbReference>
<accession>A0A430FLE4</accession>
<dbReference type="PROSITE" id="PS51257">
    <property type="entry name" value="PROKAR_LIPOPROTEIN"/>
    <property type="match status" value="1"/>
</dbReference>
<sequence length="446" mass="47911">MKNTKKAVAFVAASAMLLLSACGSSQNSSDTGSSDKPVEITVWAWEKTYEPVVALFEKAHPNIKVKLVNAGMTSDQYVALNNALAAGSGIPDVAQFEYTALQEYQINGALKDLTEFGAADLKDDYTPGTWDSVNLNGGIYGLPMDSGPMAFFYNKEVFDKAGVTEVPTTWDEYYEAAKKVRAAGSYIATAPDAGFFDSMIWQAGGHPFDTSADGESVTINLTGDAGTKKFADLWQKMLSEDLINTKVATWSDEWNRELGDGSLAGLLIGAWMPTNLVASAPQAAGKWRVAQMPTWEEGGTENAENGGSALAVLDASEKAKAAYEFVKFESNNRDAIASRVGGGAFPSDTGTLSDEEFLGKTTVADSDGNEIDYFGGQKYNEVLAQAAKNVISGYKNLPFEVYARSIFDDNVAKSFDGSITVQQGVKNWQDKLVAHAKDQGFTVKES</sequence>
<dbReference type="AlphaFoldDB" id="A0A430FLE4"/>
<dbReference type="GO" id="GO:0055085">
    <property type="term" value="P:transmembrane transport"/>
    <property type="evidence" value="ECO:0007669"/>
    <property type="project" value="InterPro"/>
</dbReference>
<dbReference type="EMBL" id="QXGL01000002">
    <property type="protein sequence ID" value="RSX53528.1"/>
    <property type="molecule type" value="Genomic_DNA"/>
</dbReference>
<keyword evidence="3 4" id="KW-0732">Signal</keyword>
<reference evidence="5 6" key="1">
    <citation type="submission" date="2018-09" db="EMBL/GenBank/DDBJ databases">
        <title>Characterization of the phylogenetic diversity of five novel species belonging to the genus Bifidobacterium.</title>
        <authorList>
            <person name="Lugli G.A."/>
            <person name="Duranti S."/>
            <person name="Milani C."/>
        </authorList>
    </citation>
    <scope>NUCLEOTIDE SEQUENCE [LARGE SCALE GENOMIC DNA]</scope>
    <source>
        <strain evidence="5 6">2034B</strain>
    </source>
</reference>
<dbReference type="InterPro" id="IPR050490">
    <property type="entry name" value="Bact_solute-bd_prot1"/>
</dbReference>
<keyword evidence="2" id="KW-0813">Transport</keyword>
<organism evidence="5 6">
    <name type="scientific">Bifidobacterium goeldii</name>
    <dbReference type="NCBI Taxonomy" id="2306975"/>
    <lineage>
        <taxon>Bacteria</taxon>
        <taxon>Bacillati</taxon>
        <taxon>Actinomycetota</taxon>
        <taxon>Actinomycetes</taxon>
        <taxon>Bifidobacteriales</taxon>
        <taxon>Bifidobacteriaceae</taxon>
        <taxon>Bifidobacterium</taxon>
    </lineage>
</organism>
<dbReference type="Pfam" id="PF01547">
    <property type="entry name" value="SBP_bac_1"/>
    <property type="match status" value="1"/>
</dbReference>
<dbReference type="Gene3D" id="3.40.190.10">
    <property type="entry name" value="Periplasmic binding protein-like II"/>
    <property type="match status" value="3"/>
</dbReference>